<feature type="domain" description="Lipocalin-like" evidence="2">
    <location>
        <begin position="35"/>
        <end position="120"/>
    </location>
</feature>
<dbReference type="Proteomes" id="UP000318733">
    <property type="component" value="Unassembled WGS sequence"/>
</dbReference>
<proteinExistence type="predicted"/>
<dbReference type="Pfam" id="PF13648">
    <property type="entry name" value="Lipocalin_4"/>
    <property type="match status" value="1"/>
</dbReference>
<evidence type="ECO:0000256" key="1">
    <source>
        <dbReference type="SAM" id="SignalP"/>
    </source>
</evidence>
<dbReference type="RefSeq" id="WP_144247907.1">
    <property type="nucleotide sequence ID" value="NZ_VLPK01000001.1"/>
</dbReference>
<reference evidence="3 4" key="1">
    <citation type="submission" date="2019-07" db="EMBL/GenBank/DDBJ databases">
        <authorList>
            <person name="Huq M.A."/>
        </authorList>
    </citation>
    <scope>NUCLEOTIDE SEQUENCE [LARGE SCALE GENOMIC DNA]</scope>
    <source>
        <strain evidence="3 4">MAH-19</strain>
    </source>
</reference>
<organism evidence="3 4">
    <name type="scientific">Mucilaginibacter corticis</name>
    <dbReference type="NCBI Taxonomy" id="2597670"/>
    <lineage>
        <taxon>Bacteria</taxon>
        <taxon>Pseudomonadati</taxon>
        <taxon>Bacteroidota</taxon>
        <taxon>Sphingobacteriia</taxon>
        <taxon>Sphingobacteriales</taxon>
        <taxon>Sphingobacteriaceae</taxon>
        <taxon>Mucilaginibacter</taxon>
    </lineage>
</organism>
<gene>
    <name evidence="3" type="ORF">FO440_09260</name>
</gene>
<name>A0A556MWP2_9SPHI</name>
<protein>
    <submittedName>
        <fullName evidence="3">Copper resistance protein NlpE</fullName>
    </submittedName>
</protein>
<feature type="chain" id="PRO_5021836629" evidence="1">
    <location>
        <begin position="20"/>
        <end position="142"/>
    </location>
</feature>
<evidence type="ECO:0000259" key="2">
    <source>
        <dbReference type="Pfam" id="PF13648"/>
    </source>
</evidence>
<keyword evidence="4" id="KW-1185">Reference proteome</keyword>
<dbReference type="InterPro" id="IPR024311">
    <property type="entry name" value="Lipocalin-like"/>
</dbReference>
<sequence>MKKILINLTAIVVLVFAIASTGCKKDNSGSASVKIVGKWLVKKSITHQTYQGITRHDTTFNSNDSYQFNVNGTAFIKESDTEENTVWKVSNNKLVLGVTNENGIAQVLDINTLTNTSLELHRSESSPDLTVDQTITLSKEDS</sequence>
<accession>A0A556MWP2</accession>
<evidence type="ECO:0000313" key="4">
    <source>
        <dbReference type="Proteomes" id="UP000318733"/>
    </source>
</evidence>
<dbReference type="PROSITE" id="PS51257">
    <property type="entry name" value="PROKAR_LIPOPROTEIN"/>
    <property type="match status" value="1"/>
</dbReference>
<keyword evidence="1" id="KW-0732">Signal</keyword>
<evidence type="ECO:0000313" key="3">
    <source>
        <dbReference type="EMBL" id="TSJ44346.1"/>
    </source>
</evidence>
<feature type="signal peptide" evidence="1">
    <location>
        <begin position="1"/>
        <end position="19"/>
    </location>
</feature>
<dbReference type="AlphaFoldDB" id="A0A556MWP2"/>
<dbReference type="EMBL" id="VLPK01000001">
    <property type="protein sequence ID" value="TSJ44346.1"/>
    <property type="molecule type" value="Genomic_DNA"/>
</dbReference>
<comment type="caution">
    <text evidence="3">The sequence shown here is derived from an EMBL/GenBank/DDBJ whole genome shotgun (WGS) entry which is preliminary data.</text>
</comment>